<dbReference type="PANTHER" id="PTHR30181:SF2">
    <property type="entry name" value="PTS SYSTEM MANNITOL-SPECIFIC EIICBA COMPONENT"/>
    <property type="match status" value="1"/>
</dbReference>
<gene>
    <name evidence="15" type="ORF">CJJ23_01560</name>
</gene>
<keyword evidence="11 12" id="KW-0472">Membrane</keyword>
<evidence type="ECO:0000256" key="6">
    <source>
        <dbReference type="ARBA" id="ARBA00022597"/>
    </source>
</evidence>
<evidence type="ECO:0000256" key="2">
    <source>
        <dbReference type="ARBA" id="ARBA00004651"/>
    </source>
</evidence>
<keyword evidence="5" id="KW-0597">Phosphoprotein</keyword>
<feature type="transmembrane region" description="Helical" evidence="12">
    <location>
        <begin position="330"/>
        <end position="355"/>
    </location>
</feature>
<dbReference type="InterPro" id="IPR003352">
    <property type="entry name" value="PTS_EIIC"/>
</dbReference>
<evidence type="ECO:0000256" key="12">
    <source>
        <dbReference type="SAM" id="Phobius"/>
    </source>
</evidence>
<feature type="transmembrane region" description="Helical" evidence="12">
    <location>
        <begin position="55"/>
        <end position="72"/>
    </location>
</feature>
<keyword evidence="3" id="KW-0813">Transport</keyword>
<dbReference type="GO" id="GO:0008982">
    <property type="term" value="F:protein-N(PI)-phosphohistidine-sugar phosphotransferase activity"/>
    <property type="evidence" value="ECO:0007669"/>
    <property type="project" value="InterPro"/>
</dbReference>
<dbReference type="InterPro" id="IPR013011">
    <property type="entry name" value="PTS_EIIB_2"/>
</dbReference>
<feature type="transmembrane region" description="Helical" evidence="12">
    <location>
        <begin position="229"/>
        <end position="250"/>
    </location>
</feature>
<dbReference type="PROSITE" id="PS51104">
    <property type="entry name" value="PTS_EIIC_TYPE_2"/>
    <property type="match status" value="1"/>
</dbReference>
<evidence type="ECO:0000256" key="3">
    <source>
        <dbReference type="ARBA" id="ARBA00022448"/>
    </source>
</evidence>
<dbReference type="OrthoDB" id="9814222at2"/>
<keyword evidence="10 12" id="KW-1133">Transmembrane helix</keyword>
<dbReference type="Gene3D" id="3.40.50.2300">
    <property type="match status" value="1"/>
</dbReference>
<evidence type="ECO:0008006" key="17">
    <source>
        <dbReference type="Google" id="ProtNLM"/>
    </source>
</evidence>
<comment type="caution">
    <text evidence="15">The sequence shown here is derived from an EMBL/GenBank/DDBJ whole genome shotgun (WGS) entry which is preliminary data.</text>
</comment>
<dbReference type="AlphaFoldDB" id="A0A269TJ78"/>
<reference evidence="16" key="1">
    <citation type="submission" date="2017-08" db="EMBL/GenBank/DDBJ databases">
        <authorList>
            <person name="Alvarez-Ponce D."/>
            <person name="Weitzman C.L."/>
            <person name="Tillett R.L."/>
            <person name="Sandmeier F.C."/>
            <person name="Tracy C.R."/>
        </authorList>
    </citation>
    <scope>NUCLEOTIDE SEQUENCE [LARGE SCALE GENOMIC DNA]</scope>
    <source>
        <strain evidence="16">723</strain>
    </source>
</reference>
<dbReference type="GO" id="GO:0009401">
    <property type="term" value="P:phosphoenolpyruvate-dependent sugar phosphotransferase system"/>
    <property type="evidence" value="ECO:0007669"/>
    <property type="project" value="UniProtKB-KW"/>
</dbReference>
<evidence type="ECO:0000256" key="10">
    <source>
        <dbReference type="ARBA" id="ARBA00022989"/>
    </source>
</evidence>
<feature type="transmembrane region" description="Helical" evidence="12">
    <location>
        <begin position="148"/>
        <end position="175"/>
    </location>
</feature>
<evidence type="ECO:0000256" key="9">
    <source>
        <dbReference type="ARBA" id="ARBA00022692"/>
    </source>
</evidence>
<evidence type="ECO:0000256" key="1">
    <source>
        <dbReference type="ARBA" id="ARBA00002434"/>
    </source>
</evidence>
<dbReference type="RefSeq" id="WP_095334630.1">
    <property type="nucleotide sequence ID" value="NZ_NQNY01000004.1"/>
</dbReference>
<evidence type="ECO:0000259" key="13">
    <source>
        <dbReference type="PROSITE" id="PS51099"/>
    </source>
</evidence>
<dbReference type="GO" id="GO:0005886">
    <property type="term" value="C:plasma membrane"/>
    <property type="evidence" value="ECO:0007669"/>
    <property type="project" value="UniProtKB-SubCell"/>
</dbReference>
<evidence type="ECO:0000256" key="8">
    <source>
        <dbReference type="ARBA" id="ARBA00022683"/>
    </source>
</evidence>
<dbReference type="PANTHER" id="PTHR30181">
    <property type="entry name" value="MANNITOL PERMEASE IIC COMPONENT"/>
    <property type="match status" value="1"/>
</dbReference>
<keyword evidence="7" id="KW-0808">Transferase</keyword>
<evidence type="ECO:0000256" key="7">
    <source>
        <dbReference type="ARBA" id="ARBA00022679"/>
    </source>
</evidence>
<dbReference type="InterPro" id="IPR003501">
    <property type="entry name" value="PTS_EIIB_2/3"/>
</dbReference>
<feature type="domain" description="PTS EIIB type-2" evidence="13">
    <location>
        <begin position="403"/>
        <end position="496"/>
    </location>
</feature>
<dbReference type="EMBL" id="NQNY01000004">
    <property type="protein sequence ID" value="PAK21461.1"/>
    <property type="molecule type" value="Genomic_DNA"/>
</dbReference>
<evidence type="ECO:0000313" key="15">
    <source>
        <dbReference type="EMBL" id="PAK21461.1"/>
    </source>
</evidence>
<dbReference type="Pfam" id="PF02378">
    <property type="entry name" value="PTS_EIIC"/>
    <property type="match status" value="1"/>
</dbReference>
<organism evidence="15 16">
    <name type="scientific">Mycoplasmopsis agassizii</name>
    <dbReference type="NCBI Taxonomy" id="33922"/>
    <lineage>
        <taxon>Bacteria</taxon>
        <taxon>Bacillati</taxon>
        <taxon>Mycoplasmatota</taxon>
        <taxon>Mycoplasmoidales</taxon>
        <taxon>Metamycoplasmataceae</taxon>
        <taxon>Mycoplasmopsis</taxon>
    </lineage>
</organism>
<dbReference type="Proteomes" id="UP000216943">
    <property type="component" value="Unassembled WGS sequence"/>
</dbReference>
<comment type="function">
    <text evidence="1">The phosphoenolpyruvate-dependent sugar phosphotransferase system (sugar PTS), a major carbohydrate active transport system, catalyzes the phosphorylation of incoming sugar substrates concomitantly with their translocation across the cell membrane. The enzyme II CmtAB PTS system is involved in D-mannitol transport.</text>
</comment>
<dbReference type="InterPro" id="IPR050893">
    <property type="entry name" value="Sugar_PTS"/>
</dbReference>
<sequence>MTTKVFLSEARAQLQRFGGFISGMVMPIIGIFIAWGLLTAFFIPTGWIPNVDLNNLVGIGINYLIPILIGFMGGQKIYQLRGGVMGALVTISAIAAGQSSIFVNITGGQAPMLLGAMIYGPLSAAILKHSEKFWIHKIKPGFEMLINNFYLGILGFLLAVFGFFVAAYVIGYIIFALGKIVQGMSNYSLYPLAAIIVEPAKVLFLNNAINHGVFTPLATQEVLTSGKSILYLLESNPGPGLGILLLYIIFGNNKKVKGEAGSASIIHFFGGIHEVYFPFVLVKPMLIIALISAGIFGNGMFMLFNAGAIAPVSPGSVIAQYTQVAKDANSVAGLTIGMFGSVVVSFGVGLVIFWFEKIVRKIRKQHYKEEISISEAKQKVADMKAKGKTEIKPSVTSFNIKEVKTLTIACDAGMGSSVMGTGILKKLLATNGLNDIKVEHKSIADVTGKEEYIITVDALKGRVLKKTDSEKVTSINNLINKNAYQEIIDRIKSEDGKTKSKTKIIDLVVNKIDNESEKISAILQGILIANNFKNINVQLVLIEQVIASDNLIITTFDLKDKVVEKINKDDFEIINNLSDTDSLLKIAEKMKV</sequence>
<feature type="transmembrane region" description="Helical" evidence="12">
    <location>
        <begin position="187"/>
        <end position="209"/>
    </location>
</feature>
<keyword evidence="8" id="KW-0598">Phosphotransferase system</keyword>
<keyword evidence="4" id="KW-1003">Cell membrane</keyword>
<feature type="domain" description="PTS EIIC type-2" evidence="14">
    <location>
        <begin position="17"/>
        <end position="354"/>
    </location>
</feature>
<dbReference type="GO" id="GO:0090563">
    <property type="term" value="F:protein-phosphocysteine-sugar phosphotransferase activity"/>
    <property type="evidence" value="ECO:0007669"/>
    <property type="project" value="TreeGrafter"/>
</dbReference>
<feature type="transmembrane region" description="Helical" evidence="12">
    <location>
        <begin position="20"/>
        <end position="43"/>
    </location>
</feature>
<dbReference type="SUPFAM" id="SSF52794">
    <property type="entry name" value="PTS system IIB component-like"/>
    <property type="match status" value="1"/>
</dbReference>
<keyword evidence="9 12" id="KW-0812">Transmembrane</keyword>
<comment type="subcellular location">
    <subcellularLocation>
        <location evidence="2">Cell membrane</location>
        <topology evidence="2">Multi-pass membrane protein</topology>
    </subcellularLocation>
</comment>
<evidence type="ECO:0000256" key="11">
    <source>
        <dbReference type="ARBA" id="ARBA00023136"/>
    </source>
</evidence>
<feature type="transmembrane region" description="Helical" evidence="12">
    <location>
        <begin position="286"/>
        <end position="310"/>
    </location>
</feature>
<dbReference type="PROSITE" id="PS51099">
    <property type="entry name" value="PTS_EIIB_TYPE_2"/>
    <property type="match status" value="1"/>
</dbReference>
<dbReference type="InterPro" id="IPR013014">
    <property type="entry name" value="PTS_EIIC_2"/>
</dbReference>
<evidence type="ECO:0000313" key="16">
    <source>
        <dbReference type="Proteomes" id="UP000216943"/>
    </source>
</evidence>
<feature type="transmembrane region" description="Helical" evidence="12">
    <location>
        <begin position="84"/>
        <end position="103"/>
    </location>
</feature>
<protein>
    <recommendedName>
        <fullName evidence="17">PTS system mannitol-specific EIIC component</fullName>
    </recommendedName>
</protein>
<name>A0A269TJ78_9BACT</name>
<proteinExistence type="predicted"/>
<accession>A0A269TJ78</accession>
<evidence type="ECO:0000256" key="5">
    <source>
        <dbReference type="ARBA" id="ARBA00022553"/>
    </source>
</evidence>
<evidence type="ECO:0000256" key="4">
    <source>
        <dbReference type="ARBA" id="ARBA00022475"/>
    </source>
</evidence>
<dbReference type="InterPro" id="IPR036095">
    <property type="entry name" value="PTS_EIIB-like_sf"/>
</dbReference>
<evidence type="ECO:0000259" key="14">
    <source>
        <dbReference type="PROSITE" id="PS51104"/>
    </source>
</evidence>
<keyword evidence="6" id="KW-0762">Sugar transport</keyword>
<dbReference type="Pfam" id="PF02302">
    <property type="entry name" value="PTS_IIB"/>
    <property type="match status" value="1"/>
</dbReference>